<reference evidence="5 6" key="1">
    <citation type="submission" date="2018-01" db="EMBL/GenBank/DDBJ databases">
        <title>G. obscuriglobus.</title>
        <authorList>
            <person name="Franke J."/>
            <person name="Blomberg W."/>
            <person name="Selmecki A."/>
        </authorList>
    </citation>
    <scope>NUCLEOTIDE SEQUENCE [LARGE SCALE GENOMIC DNA]</scope>
    <source>
        <strain evidence="5 6">DSM 5831</strain>
    </source>
</reference>
<dbReference type="PANTHER" id="PTHR43343">
    <property type="entry name" value="PEPTIDASE S12"/>
    <property type="match status" value="1"/>
</dbReference>
<evidence type="ECO:0000313" key="5">
    <source>
        <dbReference type="EMBL" id="AWM36597.1"/>
    </source>
</evidence>
<dbReference type="Gene3D" id="2.30.42.10">
    <property type="match status" value="1"/>
</dbReference>
<feature type="region of interest" description="Disordered" evidence="3">
    <location>
        <begin position="9"/>
        <end position="31"/>
    </location>
</feature>
<feature type="domain" description="PDZ" evidence="4">
    <location>
        <begin position="255"/>
        <end position="322"/>
    </location>
</feature>
<dbReference type="InterPro" id="IPR009003">
    <property type="entry name" value="Peptidase_S1_PA"/>
</dbReference>
<dbReference type="PANTHER" id="PTHR43343:SF3">
    <property type="entry name" value="PROTEASE DO-LIKE 8, CHLOROPLASTIC"/>
    <property type="match status" value="1"/>
</dbReference>
<gene>
    <name evidence="5" type="ORF">C1280_05850</name>
</gene>
<dbReference type="AlphaFoldDB" id="A0A2Z3GYM8"/>
<dbReference type="GO" id="GO:0004252">
    <property type="term" value="F:serine-type endopeptidase activity"/>
    <property type="evidence" value="ECO:0007669"/>
    <property type="project" value="InterPro"/>
</dbReference>
<keyword evidence="6" id="KW-1185">Reference proteome</keyword>
<dbReference type="SUPFAM" id="SSF50494">
    <property type="entry name" value="Trypsin-like serine proteases"/>
    <property type="match status" value="1"/>
</dbReference>
<accession>A0A2Z3GYM8</accession>
<dbReference type="RefSeq" id="WP_010035874.1">
    <property type="nucleotide sequence ID" value="NZ_CP025958.1"/>
</dbReference>
<evidence type="ECO:0000256" key="1">
    <source>
        <dbReference type="ARBA" id="ARBA00022670"/>
    </source>
</evidence>
<dbReference type="KEGG" id="gog:C1280_05850"/>
<dbReference type="Pfam" id="PF13365">
    <property type="entry name" value="Trypsin_2"/>
    <property type="match status" value="1"/>
</dbReference>
<keyword evidence="2" id="KW-0378">Hydrolase</keyword>
<organism evidence="5 6">
    <name type="scientific">Gemmata obscuriglobus</name>
    <dbReference type="NCBI Taxonomy" id="114"/>
    <lineage>
        <taxon>Bacteria</taxon>
        <taxon>Pseudomonadati</taxon>
        <taxon>Planctomycetota</taxon>
        <taxon>Planctomycetia</taxon>
        <taxon>Gemmatales</taxon>
        <taxon>Gemmataceae</taxon>
        <taxon>Gemmata</taxon>
    </lineage>
</organism>
<sequence length="340" mass="35821">MSRFWQHFVTNGGEDAGAPERPKGEPAPEPEDVLDAFSRAVVGVADKLRPAVVNLRVGRGERGGSGSGVLFAPDGFLLTNHHVVQGHDKVRVRLSDGTEMAGRVVGNDPWTDLAVVQAEGTALPFAQLGDSARIKVGQLAVAIGSPLGFESTVTAGVISALGRTLRSVSGHLVDNVIQTDAALNPGNSGGPLVDSHGRVIGINTAVIQPAQGICFAVPVNTAKTILPQLLKHGRVIRGYLGLHARQVPVAPELRTKFGLEQKSGVEILMLEEDGPAQNAGLWIDDIIIGFGDRPVASVDDLHRALTQLPVGMPAKVAVLREGRRLERTAVPGEYPTPVRG</sequence>
<dbReference type="InterPro" id="IPR051201">
    <property type="entry name" value="Chloro_Bact_Ser_Proteases"/>
</dbReference>
<evidence type="ECO:0000313" key="6">
    <source>
        <dbReference type="Proteomes" id="UP000245802"/>
    </source>
</evidence>
<dbReference type="InterPro" id="IPR001478">
    <property type="entry name" value="PDZ"/>
</dbReference>
<protein>
    <submittedName>
        <fullName evidence="5">Serine protease</fullName>
    </submittedName>
</protein>
<dbReference type="InterPro" id="IPR036034">
    <property type="entry name" value="PDZ_sf"/>
</dbReference>
<name>A0A2Z3GYM8_9BACT</name>
<dbReference type="Gene3D" id="2.40.10.120">
    <property type="match status" value="1"/>
</dbReference>
<dbReference type="SUPFAM" id="SSF50156">
    <property type="entry name" value="PDZ domain-like"/>
    <property type="match status" value="1"/>
</dbReference>
<proteinExistence type="predicted"/>
<dbReference type="SMART" id="SM00228">
    <property type="entry name" value="PDZ"/>
    <property type="match status" value="1"/>
</dbReference>
<evidence type="ECO:0000259" key="4">
    <source>
        <dbReference type="SMART" id="SM00228"/>
    </source>
</evidence>
<dbReference type="InterPro" id="IPR001940">
    <property type="entry name" value="Peptidase_S1C"/>
</dbReference>
<dbReference type="EMBL" id="CP025958">
    <property type="protein sequence ID" value="AWM36597.1"/>
    <property type="molecule type" value="Genomic_DNA"/>
</dbReference>
<dbReference type="OrthoDB" id="248175at2"/>
<evidence type="ECO:0000256" key="2">
    <source>
        <dbReference type="ARBA" id="ARBA00022801"/>
    </source>
</evidence>
<keyword evidence="1 5" id="KW-0645">Protease</keyword>
<dbReference type="Pfam" id="PF13180">
    <property type="entry name" value="PDZ_2"/>
    <property type="match status" value="1"/>
</dbReference>
<dbReference type="PRINTS" id="PR00834">
    <property type="entry name" value="PROTEASES2C"/>
</dbReference>
<dbReference type="Proteomes" id="UP000245802">
    <property type="component" value="Chromosome"/>
</dbReference>
<evidence type="ECO:0000256" key="3">
    <source>
        <dbReference type="SAM" id="MobiDB-lite"/>
    </source>
</evidence>
<dbReference type="GO" id="GO:0006508">
    <property type="term" value="P:proteolysis"/>
    <property type="evidence" value="ECO:0007669"/>
    <property type="project" value="UniProtKB-KW"/>
</dbReference>